<evidence type="ECO:0000313" key="2">
    <source>
        <dbReference type="EMBL" id="KAH3687150.1"/>
    </source>
</evidence>
<reference evidence="2" key="1">
    <citation type="journal article" date="2021" name="Open Biol.">
        <title>Shared evolutionary footprints suggest mitochondrial oxidative damage underlies multiple complex I losses in fungi.</title>
        <authorList>
            <person name="Schikora-Tamarit M.A."/>
            <person name="Marcet-Houben M."/>
            <person name="Nosek J."/>
            <person name="Gabaldon T."/>
        </authorList>
    </citation>
    <scope>NUCLEOTIDE SEQUENCE</scope>
    <source>
        <strain evidence="2">CBS2887</strain>
    </source>
</reference>
<feature type="compositionally biased region" description="Polar residues" evidence="1">
    <location>
        <begin position="15"/>
        <end position="37"/>
    </location>
</feature>
<proteinExistence type="predicted"/>
<keyword evidence="3" id="KW-1185">Reference proteome</keyword>
<feature type="region of interest" description="Disordered" evidence="1">
    <location>
        <begin position="1"/>
        <end position="89"/>
    </location>
</feature>
<dbReference type="AlphaFoldDB" id="A0A9P8QCH6"/>
<reference evidence="2" key="2">
    <citation type="submission" date="2021-01" db="EMBL/GenBank/DDBJ databases">
        <authorList>
            <person name="Schikora-Tamarit M.A."/>
        </authorList>
    </citation>
    <scope>NUCLEOTIDE SEQUENCE</scope>
    <source>
        <strain evidence="2">CBS2887</strain>
    </source>
</reference>
<sequence>MRLEEFSPLFELDTQDSQQVNGEPMSQTQSGNITTLSPAADSVSHEDFNDSDSTPSSSASDDVFSTPSSSTNDSFSDQETSNIDPLLTGVVPMETELETAQLTETKTRKRSSSVQTVDPKALQLSKKQSVLAPASNPPKFKFFNFESFNNLPKLSNPDGPIISSKITQFTITKICSNLSLNDTFKRSLGKQGLEMEDLKRVLIQMFCPRETVKKRLTVEEQYQLLAELLGSNPSNGTVDDPSADKETSYKYTTTLETRETHFQFQFDLKTSYGYDSGPPTSIQRHLASLVDVCPLIKSNHKSLVSEAEAQRLFDEGKKPDGESFTLAEDHEVSNQDEIQGAKWLKAPRWCNHWFLYRPAFNLLFWRLYVVTVVFSGIEICYDPATTSNPVEIIRERIRNDPNLCLNQIKQRLTEVKLPLDMSTLISQFWRFEPKQVKDKFKKFSKKVEVTQFEEIFQDYKFMPDKKSAPAERRAKGRNMGMR</sequence>
<accession>A0A9P8QCH6</accession>
<evidence type="ECO:0000313" key="3">
    <source>
        <dbReference type="Proteomes" id="UP000774326"/>
    </source>
</evidence>
<feature type="compositionally biased region" description="Low complexity" evidence="1">
    <location>
        <begin position="51"/>
        <end position="77"/>
    </location>
</feature>
<evidence type="ECO:0000256" key="1">
    <source>
        <dbReference type="SAM" id="MobiDB-lite"/>
    </source>
</evidence>
<name>A0A9P8QCH6_WICPI</name>
<dbReference type="EMBL" id="JAEUBG010000970">
    <property type="protein sequence ID" value="KAH3687150.1"/>
    <property type="molecule type" value="Genomic_DNA"/>
</dbReference>
<protein>
    <submittedName>
        <fullName evidence="2">Uncharacterized protein</fullName>
    </submittedName>
</protein>
<dbReference type="Proteomes" id="UP000774326">
    <property type="component" value="Unassembled WGS sequence"/>
</dbReference>
<gene>
    <name evidence="2" type="ORF">WICPIJ_001865</name>
</gene>
<comment type="caution">
    <text evidence="2">The sequence shown here is derived from an EMBL/GenBank/DDBJ whole genome shotgun (WGS) entry which is preliminary data.</text>
</comment>
<organism evidence="2 3">
    <name type="scientific">Wickerhamomyces pijperi</name>
    <name type="common">Yeast</name>
    <name type="synonym">Pichia pijperi</name>
    <dbReference type="NCBI Taxonomy" id="599730"/>
    <lineage>
        <taxon>Eukaryota</taxon>
        <taxon>Fungi</taxon>
        <taxon>Dikarya</taxon>
        <taxon>Ascomycota</taxon>
        <taxon>Saccharomycotina</taxon>
        <taxon>Saccharomycetes</taxon>
        <taxon>Phaffomycetales</taxon>
        <taxon>Wickerhamomycetaceae</taxon>
        <taxon>Wickerhamomyces</taxon>
    </lineage>
</organism>